<name>A0A497ZM43_9RHOB</name>
<protein>
    <submittedName>
        <fullName evidence="3">Uncharacterized protein</fullName>
    </submittedName>
</protein>
<evidence type="ECO:0000313" key="4">
    <source>
        <dbReference type="Proteomes" id="UP000271700"/>
    </source>
</evidence>
<evidence type="ECO:0000313" key="3">
    <source>
        <dbReference type="EMBL" id="RLK10488.1"/>
    </source>
</evidence>
<keyword evidence="2" id="KW-0472">Membrane</keyword>
<organism evidence="3 4">
    <name type="scientific">Ruegeria conchae</name>
    <dbReference type="NCBI Taxonomy" id="981384"/>
    <lineage>
        <taxon>Bacteria</taxon>
        <taxon>Pseudomonadati</taxon>
        <taxon>Pseudomonadota</taxon>
        <taxon>Alphaproteobacteria</taxon>
        <taxon>Rhodobacterales</taxon>
        <taxon>Roseobacteraceae</taxon>
        <taxon>Ruegeria</taxon>
    </lineage>
</organism>
<feature type="region of interest" description="Disordered" evidence="1">
    <location>
        <begin position="60"/>
        <end position="83"/>
    </location>
</feature>
<accession>A0A497ZM43</accession>
<proteinExistence type="predicted"/>
<feature type="transmembrane region" description="Helical" evidence="2">
    <location>
        <begin position="6"/>
        <end position="24"/>
    </location>
</feature>
<dbReference type="Proteomes" id="UP000271700">
    <property type="component" value="Unassembled WGS sequence"/>
</dbReference>
<gene>
    <name evidence="3" type="ORF">CLV75_0461</name>
</gene>
<sequence>MEHAIVISIAVTVFVVLIALIAWNHSKTGRNTRRGSPPGQGEHLLHSSYISHDGAISSAQTHIPKNPQDYAKAIMPKSKGNTK</sequence>
<dbReference type="EMBL" id="RCCT01000001">
    <property type="protein sequence ID" value="RLK10488.1"/>
    <property type="molecule type" value="Genomic_DNA"/>
</dbReference>
<comment type="caution">
    <text evidence="3">The sequence shown here is derived from an EMBL/GenBank/DDBJ whole genome shotgun (WGS) entry which is preliminary data.</text>
</comment>
<dbReference type="STRING" id="981384.GCA_000192475_03132"/>
<keyword evidence="2" id="KW-1133">Transmembrane helix</keyword>
<reference evidence="3 4" key="1">
    <citation type="submission" date="2018-10" db="EMBL/GenBank/DDBJ databases">
        <title>Genomic Encyclopedia of Archaeal and Bacterial Type Strains, Phase II (KMG-II): from individual species to whole genera.</title>
        <authorList>
            <person name="Goeker M."/>
        </authorList>
    </citation>
    <scope>NUCLEOTIDE SEQUENCE [LARGE SCALE GENOMIC DNA]</scope>
    <source>
        <strain evidence="3 4">DSM 29317</strain>
    </source>
</reference>
<keyword evidence="4" id="KW-1185">Reference proteome</keyword>
<dbReference type="AlphaFoldDB" id="A0A497ZM43"/>
<evidence type="ECO:0000256" key="1">
    <source>
        <dbReference type="SAM" id="MobiDB-lite"/>
    </source>
</evidence>
<keyword evidence="2" id="KW-0812">Transmembrane</keyword>
<evidence type="ECO:0000256" key="2">
    <source>
        <dbReference type="SAM" id="Phobius"/>
    </source>
</evidence>